<accession>A0A5B7DL20</accession>
<sequence length="54" mass="6634">MHFRVLVEKKLKTANITRFCFFYFGFSKLACFHQFYRFEANQCKMRNKQNSKSI</sequence>
<evidence type="ECO:0000313" key="1">
    <source>
        <dbReference type="EMBL" id="MPC21759.1"/>
    </source>
</evidence>
<dbReference type="Proteomes" id="UP000324222">
    <property type="component" value="Unassembled WGS sequence"/>
</dbReference>
<organism evidence="1 2">
    <name type="scientific">Portunus trituberculatus</name>
    <name type="common">Swimming crab</name>
    <name type="synonym">Neptunus trituberculatus</name>
    <dbReference type="NCBI Taxonomy" id="210409"/>
    <lineage>
        <taxon>Eukaryota</taxon>
        <taxon>Metazoa</taxon>
        <taxon>Ecdysozoa</taxon>
        <taxon>Arthropoda</taxon>
        <taxon>Crustacea</taxon>
        <taxon>Multicrustacea</taxon>
        <taxon>Malacostraca</taxon>
        <taxon>Eumalacostraca</taxon>
        <taxon>Eucarida</taxon>
        <taxon>Decapoda</taxon>
        <taxon>Pleocyemata</taxon>
        <taxon>Brachyura</taxon>
        <taxon>Eubrachyura</taxon>
        <taxon>Portunoidea</taxon>
        <taxon>Portunidae</taxon>
        <taxon>Portuninae</taxon>
        <taxon>Portunus</taxon>
    </lineage>
</organism>
<reference evidence="1 2" key="1">
    <citation type="submission" date="2019-05" db="EMBL/GenBank/DDBJ databases">
        <title>Another draft genome of Portunus trituberculatus and its Hox gene families provides insights of decapod evolution.</title>
        <authorList>
            <person name="Jeong J.-H."/>
            <person name="Song I."/>
            <person name="Kim S."/>
            <person name="Choi T."/>
            <person name="Kim D."/>
            <person name="Ryu S."/>
            <person name="Kim W."/>
        </authorList>
    </citation>
    <scope>NUCLEOTIDE SEQUENCE [LARGE SCALE GENOMIC DNA]</scope>
    <source>
        <tissue evidence="1">Muscle</tissue>
    </source>
</reference>
<name>A0A5B7DL20_PORTR</name>
<protein>
    <submittedName>
        <fullName evidence="1">Uncharacterized protein</fullName>
    </submittedName>
</protein>
<keyword evidence="2" id="KW-1185">Reference proteome</keyword>
<dbReference type="EMBL" id="VSRR010001013">
    <property type="protein sequence ID" value="MPC21759.1"/>
    <property type="molecule type" value="Genomic_DNA"/>
</dbReference>
<gene>
    <name evidence="1" type="ORF">E2C01_014752</name>
</gene>
<dbReference type="EMBL" id="VSRR010001013">
    <property type="protein sequence ID" value="MPC21758.1"/>
    <property type="molecule type" value="Genomic_DNA"/>
</dbReference>
<evidence type="ECO:0000313" key="2">
    <source>
        <dbReference type="Proteomes" id="UP000324222"/>
    </source>
</evidence>
<comment type="caution">
    <text evidence="1">The sequence shown here is derived from an EMBL/GenBank/DDBJ whole genome shotgun (WGS) entry which is preliminary data.</text>
</comment>
<proteinExistence type="predicted"/>
<dbReference type="AlphaFoldDB" id="A0A5B7DL20"/>